<dbReference type="PROSITE" id="PS00867">
    <property type="entry name" value="CPSASE_2"/>
    <property type="match status" value="1"/>
</dbReference>
<comment type="catalytic activity">
    <reaction evidence="6">
        <text>N(6)-biotinyl-L-lysyl-[protein] + hydrogencarbonate + ATP = N(6)-carboxybiotinyl-L-lysyl-[protein] + ADP + phosphate + H(+)</text>
        <dbReference type="Rhea" id="RHEA:13501"/>
        <dbReference type="Rhea" id="RHEA-COMP:10505"/>
        <dbReference type="Rhea" id="RHEA-COMP:10506"/>
        <dbReference type="ChEBI" id="CHEBI:15378"/>
        <dbReference type="ChEBI" id="CHEBI:17544"/>
        <dbReference type="ChEBI" id="CHEBI:30616"/>
        <dbReference type="ChEBI" id="CHEBI:43474"/>
        <dbReference type="ChEBI" id="CHEBI:83144"/>
        <dbReference type="ChEBI" id="CHEBI:83145"/>
        <dbReference type="ChEBI" id="CHEBI:456216"/>
        <dbReference type="EC" id="6.3.4.14"/>
    </reaction>
</comment>
<proteinExistence type="predicted"/>
<evidence type="ECO:0000256" key="6">
    <source>
        <dbReference type="ARBA" id="ARBA00048600"/>
    </source>
</evidence>
<keyword evidence="5 7" id="KW-0067">ATP-binding</keyword>
<dbReference type="Pfam" id="PF02785">
    <property type="entry name" value="Biotin_carb_C"/>
    <property type="match status" value="1"/>
</dbReference>
<dbReference type="Proteomes" id="UP000185696">
    <property type="component" value="Unassembled WGS sequence"/>
</dbReference>
<accession>A0A7Z0WT95</accession>
<organism evidence="10 11">
    <name type="scientific">Actinophytocola xinjiangensis</name>
    <dbReference type="NCBI Taxonomy" id="485602"/>
    <lineage>
        <taxon>Bacteria</taxon>
        <taxon>Bacillati</taxon>
        <taxon>Actinomycetota</taxon>
        <taxon>Actinomycetes</taxon>
        <taxon>Pseudonocardiales</taxon>
        <taxon>Pseudonocardiaceae</taxon>
    </lineage>
</organism>
<reference evidence="10 11" key="1">
    <citation type="submission" date="2016-12" db="EMBL/GenBank/DDBJ databases">
        <title>The draft genome sequence of Actinophytocola xinjiangensis.</title>
        <authorList>
            <person name="Wang W."/>
            <person name="Yuan L."/>
        </authorList>
    </citation>
    <scope>NUCLEOTIDE SEQUENCE [LARGE SCALE GENOMIC DNA]</scope>
    <source>
        <strain evidence="10 11">CGMCC 4.4663</strain>
    </source>
</reference>
<dbReference type="InterPro" id="IPR005481">
    <property type="entry name" value="BC-like_N"/>
</dbReference>
<keyword evidence="11" id="KW-1185">Reference proteome</keyword>
<evidence type="ECO:0000313" key="11">
    <source>
        <dbReference type="Proteomes" id="UP000185696"/>
    </source>
</evidence>
<dbReference type="InterPro" id="IPR011761">
    <property type="entry name" value="ATP-grasp"/>
</dbReference>
<evidence type="ECO:0000256" key="3">
    <source>
        <dbReference type="ARBA" id="ARBA00022598"/>
    </source>
</evidence>
<dbReference type="Pfam" id="PF00289">
    <property type="entry name" value="Biotin_carb_N"/>
    <property type="match status" value="1"/>
</dbReference>
<dbReference type="AlphaFoldDB" id="A0A7Z0WT95"/>
<dbReference type="InterPro" id="IPR005482">
    <property type="entry name" value="Biotin_COase_C"/>
</dbReference>
<protein>
    <recommendedName>
        <fullName evidence="2">biotin carboxylase</fullName>
        <ecNumber evidence="2">6.3.4.14</ecNumber>
    </recommendedName>
</protein>
<dbReference type="GO" id="GO:0004075">
    <property type="term" value="F:biotin carboxylase activity"/>
    <property type="evidence" value="ECO:0007669"/>
    <property type="project" value="UniProtKB-EC"/>
</dbReference>
<evidence type="ECO:0000313" key="10">
    <source>
        <dbReference type="EMBL" id="OLF14502.1"/>
    </source>
</evidence>
<dbReference type="SUPFAM" id="SSF51246">
    <property type="entry name" value="Rudiment single hybrid motif"/>
    <property type="match status" value="1"/>
</dbReference>
<feature type="domain" description="Biotin carboxylation" evidence="9">
    <location>
        <begin position="1"/>
        <end position="446"/>
    </location>
</feature>
<dbReference type="InterPro" id="IPR005479">
    <property type="entry name" value="CPAse_ATP-bd"/>
</dbReference>
<feature type="domain" description="ATP-grasp" evidence="8">
    <location>
        <begin position="120"/>
        <end position="317"/>
    </location>
</feature>
<comment type="caution">
    <text evidence="10">The sequence shown here is derived from an EMBL/GenBank/DDBJ whole genome shotgun (WGS) entry which is preliminary data.</text>
</comment>
<evidence type="ECO:0000259" key="9">
    <source>
        <dbReference type="PROSITE" id="PS50979"/>
    </source>
</evidence>
<keyword evidence="3" id="KW-0436">Ligase</keyword>
<evidence type="ECO:0000256" key="1">
    <source>
        <dbReference type="ARBA" id="ARBA00003761"/>
    </source>
</evidence>
<evidence type="ECO:0000256" key="2">
    <source>
        <dbReference type="ARBA" id="ARBA00013263"/>
    </source>
</evidence>
<name>A0A7Z0WT95_9PSEU</name>
<dbReference type="InterPro" id="IPR051602">
    <property type="entry name" value="ACC_Biotin_Carboxylase"/>
</dbReference>
<comment type="function">
    <text evidence="1">This protein is a component of the acetyl coenzyme A carboxylase complex; first, biotin carboxylase catalyzes the carboxylation of the carrier protein and then the transcarboxylase transfers the carboxyl group to form malonyl-CoA.</text>
</comment>
<dbReference type="InterPro" id="IPR016185">
    <property type="entry name" value="PreATP-grasp_dom_sf"/>
</dbReference>
<evidence type="ECO:0000259" key="8">
    <source>
        <dbReference type="PROSITE" id="PS50975"/>
    </source>
</evidence>
<dbReference type="PANTHER" id="PTHR48095">
    <property type="entry name" value="PYRUVATE CARBOXYLASE SUBUNIT A"/>
    <property type="match status" value="1"/>
</dbReference>
<dbReference type="PROSITE" id="PS50975">
    <property type="entry name" value="ATP_GRASP"/>
    <property type="match status" value="1"/>
</dbReference>
<dbReference type="PROSITE" id="PS00866">
    <property type="entry name" value="CPSASE_1"/>
    <property type="match status" value="1"/>
</dbReference>
<evidence type="ECO:0000256" key="4">
    <source>
        <dbReference type="ARBA" id="ARBA00022741"/>
    </source>
</evidence>
<dbReference type="GO" id="GO:0046872">
    <property type="term" value="F:metal ion binding"/>
    <property type="evidence" value="ECO:0007669"/>
    <property type="project" value="InterPro"/>
</dbReference>
<evidence type="ECO:0000256" key="7">
    <source>
        <dbReference type="PROSITE-ProRule" id="PRU00409"/>
    </source>
</evidence>
<dbReference type="InterPro" id="IPR011054">
    <property type="entry name" value="Rudment_hybrid_motif"/>
</dbReference>
<sequence>MFDKILICNRGEIALRVLRTCQRLGIATVVAHSEADRDTPAVRLADETVTLGPGAAEHSYLNVPAVLYACARTGADAVHPGYGFLSEDALFARCCAELGITFIGPPAELIGLMGDKVAARNAAAAAGVPLPPGTQDPLEDLNDALRQAETLGYPLILKAAAGGGGRGIAVVADRDALVRSFPEVRHNARTLFQDGRVHLERFVPGARHVEVQVLGDRHGTVVHLGERDCSVQRRWQKLVEESPSGVLTEDLRRRIGETAVGLARSVGYHSAGTVEFLVDQAGEFYFIELNPRIQVEHPVTEVRTGIDIVEQMIRVAAGEPLGFTQDDVVLSGHSVQCRVNAEDPADGWRGSVGEVVRFTPPAGDGVRVDTHVHPGHHVPPFYDSLLAKVIVHAPTRDEALDRMARALTEFDCAGVTTTIGFHRQLVDHPVFRADRHSVDFLARHLDDHGALRAAPEVAP</sequence>
<keyword evidence="4 7" id="KW-0547">Nucleotide-binding</keyword>
<dbReference type="GO" id="GO:0005524">
    <property type="term" value="F:ATP binding"/>
    <property type="evidence" value="ECO:0007669"/>
    <property type="project" value="UniProtKB-UniRule"/>
</dbReference>
<dbReference type="NCBIfam" id="NF006367">
    <property type="entry name" value="PRK08591.1"/>
    <property type="match status" value="1"/>
</dbReference>
<dbReference type="SUPFAM" id="SSF52440">
    <property type="entry name" value="PreATP-grasp domain"/>
    <property type="match status" value="1"/>
</dbReference>
<dbReference type="InterPro" id="IPR011764">
    <property type="entry name" value="Biotin_carboxylation_dom"/>
</dbReference>
<evidence type="ECO:0000256" key="5">
    <source>
        <dbReference type="ARBA" id="ARBA00022840"/>
    </source>
</evidence>
<dbReference type="SUPFAM" id="SSF56059">
    <property type="entry name" value="Glutathione synthetase ATP-binding domain-like"/>
    <property type="match status" value="1"/>
</dbReference>
<gene>
    <name evidence="10" type="ORF">BLA60_01880</name>
</gene>
<dbReference type="OrthoDB" id="9760256at2"/>
<dbReference type="EMBL" id="MSIF01000001">
    <property type="protein sequence ID" value="OLF14502.1"/>
    <property type="molecule type" value="Genomic_DNA"/>
</dbReference>
<dbReference type="Gene3D" id="3.30.470.20">
    <property type="entry name" value="ATP-grasp fold, B domain"/>
    <property type="match status" value="1"/>
</dbReference>
<dbReference type="PANTHER" id="PTHR48095:SF2">
    <property type="entry name" value="BIOTIN CARBOXYLASE, CHLOROPLASTIC"/>
    <property type="match status" value="1"/>
</dbReference>
<dbReference type="Pfam" id="PF02786">
    <property type="entry name" value="CPSase_L_D2"/>
    <property type="match status" value="1"/>
</dbReference>
<dbReference type="EC" id="6.3.4.14" evidence="2"/>
<dbReference type="SMART" id="SM00878">
    <property type="entry name" value="Biotin_carb_C"/>
    <property type="match status" value="1"/>
</dbReference>
<dbReference type="PROSITE" id="PS50979">
    <property type="entry name" value="BC"/>
    <property type="match status" value="1"/>
</dbReference>